<accession>A0A8S3BH86</accession>
<evidence type="ECO:0000259" key="5">
    <source>
        <dbReference type="PROSITE" id="PS51842"/>
    </source>
</evidence>
<evidence type="ECO:0000256" key="3">
    <source>
        <dbReference type="SAM" id="Coils"/>
    </source>
</evidence>
<feature type="non-terminal residue" evidence="6">
    <location>
        <position position="162"/>
    </location>
</feature>
<sequence>MANRSSASLRSRNTSSSGNTSGLNISRAQEKEQLETLNNRLAVYIDTVRRLEQDNKELKSIIASYTDTYEVETSKVKQLYERELEDAKKLIEELAREKSRLEIDAEKSNAEAQDALAKLARKERELRAAEGRLRQYEVEMGELKVRNEAIGYDANRKSDENV</sequence>
<organism evidence="6 7">
    <name type="scientific">Rotaria magnacalcarata</name>
    <dbReference type="NCBI Taxonomy" id="392030"/>
    <lineage>
        <taxon>Eukaryota</taxon>
        <taxon>Metazoa</taxon>
        <taxon>Spiralia</taxon>
        <taxon>Gnathifera</taxon>
        <taxon>Rotifera</taxon>
        <taxon>Eurotatoria</taxon>
        <taxon>Bdelloidea</taxon>
        <taxon>Philodinida</taxon>
        <taxon>Philodinidae</taxon>
        <taxon>Rotaria</taxon>
    </lineage>
</organism>
<dbReference type="GO" id="GO:0005200">
    <property type="term" value="F:structural constituent of cytoskeleton"/>
    <property type="evidence" value="ECO:0007669"/>
    <property type="project" value="TreeGrafter"/>
</dbReference>
<dbReference type="AlphaFoldDB" id="A0A8S3BH86"/>
<evidence type="ECO:0000256" key="4">
    <source>
        <dbReference type="SAM" id="MobiDB-lite"/>
    </source>
</evidence>
<feature type="domain" description="IF rod" evidence="5">
    <location>
        <begin position="30"/>
        <end position="162"/>
    </location>
</feature>
<dbReference type="InterPro" id="IPR039008">
    <property type="entry name" value="IF_rod_dom"/>
</dbReference>
<proteinExistence type="predicted"/>
<dbReference type="GO" id="GO:0006998">
    <property type="term" value="P:nuclear envelope organization"/>
    <property type="evidence" value="ECO:0007669"/>
    <property type="project" value="TreeGrafter"/>
</dbReference>
<dbReference type="GO" id="GO:0090435">
    <property type="term" value="P:protein localization to nuclear envelope"/>
    <property type="evidence" value="ECO:0007669"/>
    <property type="project" value="TreeGrafter"/>
</dbReference>
<feature type="region of interest" description="Disordered" evidence="4">
    <location>
        <begin position="1"/>
        <end position="27"/>
    </location>
</feature>
<keyword evidence="1" id="KW-0403">Intermediate filament</keyword>
<name>A0A8S3BH86_9BILA</name>
<dbReference type="EMBL" id="CAJOBJ010157367">
    <property type="protein sequence ID" value="CAF4831843.1"/>
    <property type="molecule type" value="Genomic_DNA"/>
</dbReference>
<reference evidence="6" key="1">
    <citation type="submission" date="2021-02" db="EMBL/GenBank/DDBJ databases">
        <authorList>
            <person name="Nowell W R."/>
        </authorList>
    </citation>
    <scope>NUCLEOTIDE SEQUENCE</scope>
</reference>
<evidence type="ECO:0000256" key="1">
    <source>
        <dbReference type="ARBA" id="ARBA00022754"/>
    </source>
</evidence>
<dbReference type="GO" id="GO:0031507">
    <property type="term" value="P:heterochromatin formation"/>
    <property type="evidence" value="ECO:0007669"/>
    <property type="project" value="TreeGrafter"/>
</dbReference>
<comment type="caution">
    <text evidence="6">The sequence shown here is derived from an EMBL/GenBank/DDBJ whole genome shotgun (WGS) entry which is preliminary data.</text>
</comment>
<gene>
    <name evidence="6" type="ORF">GIL414_LOCUS48494</name>
</gene>
<dbReference type="Gene3D" id="1.20.5.1160">
    <property type="entry name" value="Vasodilator-stimulated phosphoprotein"/>
    <property type="match status" value="1"/>
</dbReference>
<keyword evidence="2 3" id="KW-0175">Coiled coil</keyword>
<dbReference type="PANTHER" id="PTHR45721:SF11">
    <property type="entry name" value="LAMIN DM0-RELATED"/>
    <property type="match status" value="1"/>
</dbReference>
<evidence type="ECO:0000313" key="7">
    <source>
        <dbReference type="Proteomes" id="UP000681720"/>
    </source>
</evidence>
<protein>
    <recommendedName>
        <fullName evidence="5">IF rod domain-containing protein</fullName>
    </recommendedName>
</protein>
<dbReference type="SUPFAM" id="SSF64593">
    <property type="entry name" value="Intermediate filament protein, coiled coil region"/>
    <property type="match status" value="1"/>
</dbReference>
<feature type="compositionally biased region" description="Low complexity" evidence="4">
    <location>
        <begin position="1"/>
        <end position="24"/>
    </location>
</feature>
<dbReference type="PANTHER" id="PTHR45721">
    <property type="entry name" value="LAMIN DM0-RELATED"/>
    <property type="match status" value="1"/>
</dbReference>
<dbReference type="Proteomes" id="UP000681720">
    <property type="component" value="Unassembled WGS sequence"/>
</dbReference>
<evidence type="ECO:0000256" key="2">
    <source>
        <dbReference type="ARBA" id="ARBA00023054"/>
    </source>
</evidence>
<feature type="coiled-coil region" evidence="3">
    <location>
        <begin position="27"/>
        <end position="146"/>
    </location>
</feature>
<evidence type="ECO:0000313" key="6">
    <source>
        <dbReference type="EMBL" id="CAF4831843.1"/>
    </source>
</evidence>
<dbReference type="GO" id="GO:0051664">
    <property type="term" value="P:nuclear pore localization"/>
    <property type="evidence" value="ECO:0007669"/>
    <property type="project" value="TreeGrafter"/>
</dbReference>
<dbReference type="GO" id="GO:0005882">
    <property type="term" value="C:intermediate filament"/>
    <property type="evidence" value="ECO:0007669"/>
    <property type="project" value="UniProtKB-KW"/>
</dbReference>
<dbReference type="PROSITE" id="PS51842">
    <property type="entry name" value="IF_ROD_2"/>
    <property type="match status" value="1"/>
</dbReference>
<dbReference type="GO" id="GO:0007097">
    <property type="term" value="P:nuclear migration"/>
    <property type="evidence" value="ECO:0007669"/>
    <property type="project" value="TreeGrafter"/>
</dbReference>
<dbReference type="GO" id="GO:0005652">
    <property type="term" value="C:nuclear lamina"/>
    <property type="evidence" value="ECO:0007669"/>
    <property type="project" value="TreeGrafter"/>
</dbReference>
<dbReference type="Pfam" id="PF00038">
    <property type="entry name" value="Filament"/>
    <property type="match status" value="1"/>
</dbReference>